<dbReference type="EMBL" id="JACHBW010000019">
    <property type="protein sequence ID" value="MBB6105732.1"/>
    <property type="molecule type" value="Genomic_DNA"/>
</dbReference>
<proteinExistence type="predicted"/>
<evidence type="ECO:0000313" key="2">
    <source>
        <dbReference type="Proteomes" id="UP000571554"/>
    </source>
</evidence>
<sequence>MLVAPVGSGGSNWGIAAALREAGAQCTLISVDLRYRKSFLCHPVASSVAITT</sequence>
<keyword evidence="2" id="KW-1185">Reference proteome</keyword>
<gene>
    <name evidence="1" type="ORF">F4827_005602</name>
</gene>
<comment type="caution">
    <text evidence="1">The sequence shown here is derived from an EMBL/GenBank/DDBJ whole genome shotgun (WGS) entry which is preliminary data.</text>
</comment>
<reference evidence="1 2" key="1">
    <citation type="submission" date="2020-08" db="EMBL/GenBank/DDBJ databases">
        <title>Above-ground endophytic microbial communities from plants in different locations in the United States.</title>
        <authorList>
            <person name="Frank C."/>
        </authorList>
    </citation>
    <scope>NUCLEOTIDE SEQUENCE [LARGE SCALE GENOMIC DNA]</scope>
    <source>
        <strain evidence="1 2">WP4_2_2</strain>
    </source>
</reference>
<dbReference type="RefSeq" id="WP_183729954.1">
    <property type="nucleotide sequence ID" value="NZ_JACHBW010000019.1"/>
</dbReference>
<organism evidence="1 2">
    <name type="scientific">Paraburkholderia bannensis</name>
    <dbReference type="NCBI Taxonomy" id="765414"/>
    <lineage>
        <taxon>Bacteria</taxon>
        <taxon>Pseudomonadati</taxon>
        <taxon>Pseudomonadota</taxon>
        <taxon>Betaproteobacteria</taxon>
        <taxon>Burkholderiales</taxon>
        <taxon>Burkholderiaceae</taxon>
        <taxon>Paraburkholderia</taxon>
    </lineage>
</organism>
<dbReference type="Proteomes" id="UP000571554">
    <property type="component" value="Unassembled WGS sequence"/>
</dbReference>
<evidence type="ECO:0000313" key="1">
    <source>
        <dbReference type="EMBL" id="MBB6105732.1"/>
    </source>
</evidence>
<protein>
    <submittedName>
        <fullName evidence="1">Cysteine synthase</fullName>
    </submittedName>
</protein>
<dbReference type="AlphaFoldDB" id="A0A7W9WVW0"/>
<accession>A0A7W9WVW0</accession>
<name>A0A7W9WVW0_9BURK</name>